<dbReference type="RefSeq" id="XP_022141682.1">
    <property type="nucleotide sequence ID" value="XM_022285990.1"/>
</dbReference>
<dbReference type="PROSITE" id="PS51032">
    <property type="entry name" value="AP2_ERF"/>
    <property type="match status" value="1"/>
</dbReference>
<evidence type="ECO:0000259" key="8">
    <source>
        <dbReference type="PROSITE" id="PS51032"/>
    </source>
</evidence>
<dbReference type="SMART" id="SM00380">
    <property type="entry name" value="AP2"/>
    <property type="match status" value="1"/>
</dbReference>
<dbReference type="GO" id="GO:0003700">
    <property type="term" value="F:DNA-binding transcription factor activity"/>
    <property type="evidence" value="ECO:0007669"/>
    <property type="project" value="InterPro"/>
</dbReference>
<gene>
    <name evidence="10" type="primary">LOC111011985</name>
</gene>
<proteinExistence type="predicted"/>
<organism evidence="9 10">
    <name type="scientific">Momordica charantia</name>
    <name type="common">Bitter gourd</name>
    <name type="synonym">Balsam pear</name>
    <dbReference type="NCBI Taxonomy" id="3673"/>
    <lineage>
        <taxon>Eukaryota</taxon>
        <taxon>Viridiplantae</taxon>
        <taxon>Streptophyta</taxon>
        <taxon>Embryophyta</taxon>
        <taxon>Tracheophyta</taxon>
        <taxon>Spermatophyta</taxon>
        <taxon>Magnoliopsida</taxon>
        <taxon>eudicotyledons</taxon>
        <taxon>Gunneridae</taxon>
        <taxon>Pentapetalae</taxon>
        <taxon>rosids</taxon>
        <taxon>fabids</taxon>
        <taxon>Cucurbitales</taxon>
        <taxon>Cucurbitaceae</taxon>
        <taxon>Momordiceae</taxon>
        <taxon>Momordica</taxon>
    </lineage>
</organism>
<keyword evidence="9" id="KW-1185">Reference proteome</keyword>
<dbReference type="OrthoDB" id="780830at2759"/>
<protein>
    <submittedName>
        <fullName evidence="10">Ethylene-responsive transcription factor LEP</fullName>
    </submittedName>
</protein>
<dbReference type="CDD" id="cd00018">
    <property type="entry name" value="AP2"/>
    <property type="match status" value="1"/>
</dbReference>
<dbReference type="InterPro" id="IPR001471">
    <property type="entry name" value="AP2/ERF_dom"/>
</dbReference>
<reference evidence="10" key="1">
    <citation type="submission" date="2025-08" db="UniProtKB">
        <authorList>
            <consortium name="RefSeq"/>
        </authorList>
    </citation>
    <scope>IDENTIFICATION</scope>
    <source>
        <strain evidence="10">OHB3-1</strain>
    </source>
</reference>
<dbReference type="InterPro" id="IPR036955">
    <property type="entry name" value="AP2/ERF_dom_sf"/>
</dbReference>
<evidence type="ECO:0000313" key="9">
    <source>
        <dbReference type="Proteomes" id="UP000504603"/>
    </source>
</evidence>
<evidence type="ECO:0000256" key="4">
    <source>
        <dbReference type="ARBA" id="ARBA00023125"/>
    </source>
</evidence>
<dbReference type="KEGG" id="mcha:111011985"/>
<feature type="domain" description="AP2/ERF" evidence="8">
    <location>
        <begin position="23"/>
        <end position="80"/>
    </location>
</feature>
<dbReference type="GO" id="GO:0003677">
    <property type="term" value="F:DNA binding"/>
    <property type="evidence" value="ECO:0007669"/>
    <property type="project" value="UniProtKB-KW"/>
</dbReference>
<dbReference type="SUPFAM" id="SSF54171">
    <property type="entry name" value="DNA-binding domain"/>
    <property type="match status" value="1"/>
</dbReference>
<dbReference type="PRINTS" id="PR00367">
    <property type="entry name" value="ETHRSPELEMNT"/>
</dbReference>
<accession>A0A6J1CKI8</accession>
<dbReference type="PANTHER" id="PTHR31677:SF118">
    <property type="entry name" value="OS04G0399800 PROTEIN"/>
    <property type="match status" value="1"/>
</dbReference>
<dbReference type="FunFam" id="3.30.730.10:FF:000001">
    <property type="entry name" value="Ethylene-responsive transcription factor 2"/>
    <property type="match status" value="1"/>
</dbReference>
<keyword evidence="4" id="KW-0238">DNA-binding</keyword>
<keyword evidence="2" id="KW-0936">Ethylene signaling pathway</keyword>
<evidence type="ECO:0000256" key="7">
    <source>
        <dbReference type="SAM" id="MobiDB-lite"/>
    </source>
</evidence>
<dbReference type="InterPro" id="IPR016177">
    <property type="entry name" value="DNA-bd_dom_sf"/>
</dbReference>
<keyword evidence="6" id="KW-0539">Nucleus</keyword>
<evidence type="ECO:0000256" key="1">
    <source>
        <dbReference type="ARBA" id="ARBA00004123"/>
    </source>
</evidence>
<feature type="region of interest" description="Disordered" evidence="7">
    <location>
        <begin position="1"/>
        <end position="27"/>
    </location>
</feature>
<sequence length="224" mass="24224">MSPSPSKPKRKQPPPPPETASHRFLGVRRRPWGRYAAEIRDPSTKERHWLGTFDTAEEAALAYDRAARSLRGSLARTNFLYSDSPPPLPPSAAVSHGQLPPPPLPPPLFLPLLPPDSPPLFDQFPAAGDSSASFFAGFDDGGAELPPFPPAISSESENYNYNNCLMETQNIGLESLDQSSMGIGSYFGFDSGGEYVQSPIFGTMPAVSDALASDFESPANFYFS</sequence>
<name>A0A6J1CKI8_MOMCH</name>
<evidence type="ECO:0000256" key="2">
    <source>
        <dbReference type="ARBA" id="ARBA00022745"/>
    </source>
</evidence>
<dbReference type="GO" id="GO:0009873">
    <property type="term" value="P:ethylene-activated signaling pathway"/>
    <property type="evidence" value="ECO:0007669"/>
    <property type="project" value="UniProtKB-KW"/>
</dbReference>
<dbReference type="Gene3D" id="3.30.730.10">
    <property type="entry name" value="AP2/ERF domain"/>
    <property type="match status" value="1"/>
</dbReference>
<evidence type="ECO:0000256" key="6">
    <source>
        <dbReference type="ARBA" id="ARBA00023242"/>
    </source>
</evidence>
<evidence type="ECO:0000256" key="5">
    <source>
        <dbReference type="ARBA" id="ARBA00023163"/>
    </source>
</evidence>
<comment type="subcellular location">
    <subcellularLocation>
        <location evidence="1">Nucleus</location>
    </subcellularLocation>
</comment>
<keyword evidence="5" id="KW-0804">Transcription</keyword>
<dbReference type="AlphaFoldDB" id="A0A6J1CKI8"/>
<evidence type="ECO:0000256" key="3">
    <source>
        <dbReference type="ARBA" id="ARBA00023015"/>
    </source>
</evidence>
<dbReference type="Pfam" id="PF00847">
    <property type="entry name" value="AP2"/>
    <property type="match status" value="1"/>
</dbReference>
<evidence type="ECO:0000313" key="10">
    <source>
        <dbReference type="RefSeq" id="XP_022141682.1"/>
    </source>
</evidence>
<dbReference type="PANTHER" id="PTHR31677">
    <property type="entry name" value="AP2 DOMAIN CLASS TRANSCRIPTION FACTOR"/>
    <property type="match status" value="1"/>
</dbReference>
<dbReference type="GO" id="GO:0005634">
    <property type="term" value="C:nucleus"/>
    <property type="evidence" value="ECO:0007669"/>
    <property type="project" value="UniProtKB-SubCell"/>
</dbReference>
<dbReference type="Proteomes" id="UP000504603">
    <property type="component" value="Unplaced"/>
</dbReference>
<keyword evidence="3" id="KW-0805">Transcription regulation</keyword>
<dbReference type="GeneID" id="111011985"/>